<name>A0A0U3HWA6_9MICC</name>
<evidence type="ECO:0000313" key="3">
    <source>
        <dbReference type="EMBL" id="GEO92302.1"/>
    </source>
</evidence>
<dbReference type="Proteomes" id="UP000057181">
    <property type="component" value="Chromosome"/>
</dbReference>
<gene>
    <name evidence="2" type="ORF">AS188_07855</name>
    <name evidence="3" type="ORF">KFL01_16080</name>
</gene>
<sequence>MNHKLSVTVQVDLDGEYVRVLATGCLTEASQRALHPLIRRARIPTPGIHVTVDLSGAHHIEATGMELLRRALEDTDSAGSRPVALVVPDVLPHHRITVSPESRVTPDSSAGTGPARKVAA</sequence>
<dbReference type="OrthoDB" id="4882944at2"/>
<evidence type="ECO:0000313" key="4">
    <source>
        <dbReference type="Proteomes" id="UP000057181"/>
    </source>
</evidence>
<dbReference type="RefSeq" id="WP_058858389.1">
    <property type="nucleotide sequence ID" value="NZ_BJZR01000038.1"/>
</dbReference>
<accession>A0A0U3HWA6</accession>
<dbReference type="Proteomes" id="UP000321155">
    <property type="component" value="Unassembled WGS sequence"/>
</dbReference>
<dbReference type="EMBL" id="CP013254">
    <property type="protein sequence ID" value="ALU39679.1"/>
    <property type="molecule type" value="Genomic_DNA"/>
</dbReference>
<dbReference type="STRING" id="446860.AS188_07855"/>
<proteinExistence type="predicted"/>
<evidence type="ECO:0008006" key="6">
    <source>
        <dbReference type="Google" id="ProtNLM"/>
    </source>
</evidence>
<dbReference type="EMBL" id="BJZR01000038">
    <property type="protein sequence ID" value="GEO92302.1"/>
    <property type="molecule type" value="Genomic_DNA"/>
</dbReference>
<evidence type="ECO:0000256" key="1">
    <source>
        <dbReference type="SAM" id="MobiDB-lite"/>
    </source>
</evidence>
<organism evidence="2 4">
    <name type="scientific">Kocuria flava</name>
    <dbReference type="NCBI Taxonomy" id="446860"/>
    <lineage>
        <taxon>Bacteria</taxon>
        <taxon>Bacillati</taxon>
        <taxon>Actinomycetota</taxon>
        <taxon>Actinomycetes</taxon>
        <taxon>Micrococcales</taxon>
        <taxon>Micrococcaceae</taxon>
        <taxon>Kocuria</taxon>
    </lineage>
</organism>
<dbReference type="AlphaFoldDB" id="A0A0U3HWA6"/>
<reference evidence="2 4" key="1">
    <citation type="submission" date="2015-11" db="EMBL/GenBank/DDBJ databases">
        <title>Complete Genome Sequence of Kocuria flava strain HO-9041.</title>
        <authorList>
            <person name="Zhou M."/>
            <person name="Dai J."/>
        </authorList>
    </citation>
    <scope>NUCLEOTIDE SEQUENCE [LARGE SCALE GENOMIC DNA]</scope>
    <source>
        <strain evidence="2 4">HO-9041</strain>
    </source>
</reference>
<feature type="region of interest" description="Disordered" evidence="1">
    <location>
        <begin position="96"/>
        <end position="120"/>
    </location>
</feature>
<evidence type="ECO:0000313" key="2">
    <source>
        <dbReference type="EMBL" id="ALU39679.1"/>
    </source>
</evidence>
<feature type="compositionally biased region" description="Polar residues" evidence="1">
    <location>
        <begin position="99"/>
        <end position="111"/>
    </location>
</feature>
<reference evidence="3 5" key="2">
    <citation type="submission" date="2019-07" db="EMBL/GenBank/DDBJ databases">
        <title>Whole genome shotgun sequence of Kocuria flava NBRC 107626.</title>
        <authorList>
            <person name="Hosoyama A."/>
            <person name="Uohara A."/>
            <person name="Ohji S."/>
            <person name="Ichikawa N."/>
        </authorList>
    </citation>
    <scope>NUCLEOTIDE SEQUENCE [LARGE SCALE GENOMIC DNA]</scope>
    <source>
        <strain evidence="3 5">NBRC 107626</strain>
    </source>
</reference>
<dbReference type="KEGG" id="kfv:AS188_07855"/>
<protein>
    <recommendedName>
        <fullName evidence="6">STAS domain-containing protein</fullName>
    </recommendedName>
</protein>
<keyword evidence="5" id="KW-1185">Reference proteome</keyword>
<evidence type="ECO:0000313" key="5">
    <source>
        <dbReference type="Proteomes" id="UP000321155"/>
    </source>
</evidence>